<dbReference type="AlphaFoldDB" id="X1EA70"/>
<reference evidence="2" key="1">
    <citation type="journal article" date="2014" name="Front. Microbiol.">
        <title>High frequency of phylogenetically diverse reductive dehalogenase-homologous genes in deep subseafloor sedimentary metagenomes.</title>
        <authorList>
            <person name="Kawai M."/>
            <person name="Futagami T."/>
            <person name="Toyoda A."/>
            <person name="Takaki Y."/>
            <person name="Nishi S."/>
            <person name="Hori S."/>
            <person name="Arai W."/>
            <person name="Tsubouchi T."/>
            <person name="Morono Y."/>
            <person name="Uchiyama I."/>
            <person name="Ito T."/>
            <person name="Fujiyama A."/>
            <person name="Inagaki F."/>
            <person name="Takami H."/>
        </authorList>
    </citation>
    <scope>NUCLEOTIDE SEQUENCE</scope>
    <source>
        <strain evidence="2">Expedition CK06-06</strain>
    </source>
</reference>
<comment type="caution">
    <text evidence="2">The sequence shown here is derived from an EMBL/GenBank/DDBJ whole genome shotgun (WGS) entry which is preliminary data.</text>
</comment>
<evidence type="ECO:0000313" key="2">
    <source>
        <dbReference type="EMBL" id="GAH17280.1"/>
    </source>
</evidence>
<feature type="region of interest" description="Disordered" evidence="1">
    <location>
        <begin position="47"/>
        <end position="102"/>
    </location>
</feature>
<gene>
    <name evidence="2" type="ORF">S01H4_55109</name>
</gene>
<sequence length="203" mass="23434">IQELKLKIQEALQVPKTVAEEELSPIKVKEKSDETLETEEYITPDLDVYPPEYQTDEYITPSESNSDIFYTEQPPIDSPESYHALSDDESKTESNQSSVEPLIDETEQPNLELTTELGLIQQEYAYDQRGSKGADINVYITITLIKTFIITIDFTHYPERPVITFPDEVKKILRDPYKTLNTLREWSAKNPSHIVDILHELEK</sequence>
<name>X1EA70_9ZZZZ</name>
<protein>
    <submittedName>
        <fullName evidence="2">Uncharacterized protein</fullName>
    </submittedName>
</protein>
<dbReference type="EMBL" id="BART01031773">
    <property type="protein sequence ID" value="GAH17280.1"/>
    <property type="molecule type" value="Genomic_DNA"/>
</dbReference>
<evidence type="ECO:0000256" key="1">
    <source>
        <dbReference type="SAM" id="MobiDB-lite"/>
    </source>
</evidence>
<proteinExistence type="predicted"/>
<organism evidence="2">
    <name type="scientific">marine sediment metagenome</name>
    <dbReference type="NCBI Taxonomy" id="412755"/>
    <lineage>
        <taxon>unclassified sequences</taxon>
        <taxon>metagenomes</taxon>
        <taxon>ecological metagenomes</taxon>
    </lineage>
</organism>
<feature type="non-terminal residue" evidence="2">
    <location>
        <position position="1"/>
    </location>
</feature>
<accession>X1EA70</accession>